<dbReference type="Proteomes" id="UP001147747">
    <property type="component" value="Unassembled WGS sequence"/>
</dbReference>
<dbReference type="EMBL" id="JAPZBU010000009">
    <property type="protein sequence ID" value="KAJ5388475.1"/>
    <property type="molecule type" value="Genomic_DNA"/>
</dbReference>
<dbReference type="GeneID" id="81374633"/>
<accession>A0A9X0B550</accession>
<dbReference type="InterPro" id="IPR013785">
    <property type="entry name" value="Aldolase_TIM"/>
</dbReference>
<reference evidence="1" key="1">
    <citation type="submission" date="2022-12" db="EMBL/GenBank/DDBJ databases">
        <authorList>
            <person name="Petersen C."/>
        </authorList>
    </citation>
    <scope>NUCLEOTIDE SEQUENCE</scope>
    <source>
        <strain evidence="1">IBT 29677</strain>
    </source>
</reference>
<comment type="caution">
    <text evidence="1">The sequence shown here is derived from an EMBL/GenBank/DDBJ whole genome shotgun (WGS) entry which is preliminary data.</text>
</comment>
<proteinExistence type="predicted"/>
<name>A0A9X0B550_9EURO</name>
<evidence type="ECO:0000313" key="2">
    <source>
        <dbReference type="Proteomes" id="UP001147747"/>
    </source>
</evidence>
<reference evidence="1" key="2">
    <citation type="journal article" date="2023" name="IMA Fungus">
        <title>Comparative genomic study of the Penicillium genus elucidates a diverse pangenome and 15 lateral gene transfer events.</title>
        <authorList>
            <person name="Petersen C."/>
            <person name="Sorensen T."/>
            <person name="Nielsen M.R."/>
            <person name="Sondergaard T.E."/>
            <person name="Sorensen J.L."/>
            <person name="Fitzpatrick D.A."/>
            <person name="Frisvad J.C."/>
            <person name="Nielsen K.L."/>
        </authorList>
    </citation>
    <scope>NUCLEOTIDE SEQUENCE</scope>
    <source>
        <strain evidence="1">IBT 29677</strain>
    </source>
</reference>
<protein>
    <recommendedName>
        <fullName evidence="3">Orotidine 5'-phosphate decarboxylase domain-containing protein</fullName>
    </recommendedName>
</protein>
<evidence type="ECO:0008006" key="3">
    <source>
        <dbReference type="Google" id="ProtNLM"/>
    </source>
</evidence>
<dbReference type="Gene3D" id="3.20.20.70">
    <property type="entry name" value="Aldolase class I"/>
    <property type="match status" value="1"/>
</dbReference>
<dbReference type="RefSeq" id="XP_056486273.1">
    <property type="nucleotide sequence ID" value="XM_056635653.1"/>
</dbReference>
<dbReference type="OrthoDB" id="10263753at2759"/>
<dbReference type="AlphaFoldDB" id="A0A9X0B550"/>
<organism evidence="1 2">
    <name type="scientific">Penicillium cosmopolitanum</name>
    <dbReference type="NCBI Taxonomy" id="1131564"/>
    <lineage>
        <taxon>Eukaryota</taxon>
        <taxon>Fungi</taxon>
        <taxon>Dikarya</taxon>
        <taxon>Ascomycota</taxon>
        <taxon>Pezizomycotina</taxon>
        <taxon>Eurotiomycetes</taxon>
        <taxon>Eurotiomycetidae</taxon>
        <taxon>Eurotiales</taxon>
        <taxon>Aspergillaceae</taxon>
        <taxon>Penicillium</taxon>
    </lineage>
</organism>
<keyword evidence="2" id="KW-1185">Reference proteome</keyword>
<sequence length="408" mass="44665">MSTVDDAPINPILDYIQKLTEAKKGLPFGQPVAVLTSHTVTDSATLFRLVSEIGPHIAVLKVQADVIDDWSDEVIDQLIYAAKKHGFILWEGSRILNSTVNLMGRGRANLATRKTIADLAKGRYVNGIYKPASWANLATAWAPGVALDEQEQDVLLPTLRKAAREAVATTVKTIETEISVAESRDSLEQEQAPTFSPKENGWHEFATDLGCALRKSSTISVTESVTQQPHVETDDGLPAPPILNRGMAICLPSDVDMVFTLEFRQGTIAAACANQDFVAGLVTSEPLFCDYHGNNLIDLAIPEGGEMSDEMARNLQAYSPYLERNHSIGLFSLVPPEYAYAFDTDLVHAIQAESSPERQPHSVAKLEYIVGRALKRRDANRKENEVNQKPTNIPKGPTVLQCPVVILP</sequence>
<evidence type="ECO:0000313" key="1">
    <source>
        <dbReference type="EMBL" id="KAJ5388475.1"/>
    </source>
</evidence>
<gene>
    <name evidence="1" type="ORF">N7509_011016</name>
</gene>